<name>A0A921U7J0_SORBI</name>
<accession>A0A921U7J0</accession>
<reference evidence="1" key="2">
    <citation type="submission" date="2020-10" db="EMBL/GenBank/DDBJ databases">
        <authorList>
            <person name="Cooper E.A."/>
            <person name="Brenton Z.W."/>
            <person name="Flinn B.S."/>
            <person name="Jenkins J."/>
            <person name="Shu S."/>
            <person name="Flowers D."/>
            <person name="Luo F."/>
            <person name="Wang Y."/>
            <person name="Xia P."/>
            <person name="Barry K."/>
            <person name="Daum C."/>
            <person name="Lipzen A."/>
            <person name="Yoshinaga Y."/>
            <person name="Schmutz J."/>
            <person name="Saski C."/>
            <person name="Vermerris W."/>
            <person name="Kresovich S."/>
        </authorList>
    </citation>
    <scope>NUCLEOTIDE SEQUENCE</scope>
</reference>
<proteinExistence type="predicted"/>
<dbReference type="Proteomes" id="UP000807115">
    <property type="component" value="Chromosome 8"/>
</dbReference>
<evidence type="ECO:0000313" key="2">
    <source>
        <dbReference type="Proteomes" id="UP000807115"/>
    </source>
</evidence>
<reference evidence="1" key="1">
    <citation type="journal article" date="2019" name="BMC Genomics">
        <title>A new reference genome for Sorghum bicolor reveals high levels of sequence similarity between sweet and grain genotypes: implications for the genetics of sugar metabolism.</title>
        <authorList>
            <person name="Cooper E.A."/>
            <person name="Brenton Z.W."/>
            <person name="Flinn B.S."/>
            <person name="Jenkins J."/>
            <person name="Shu S."/>
            <person name="Flowers D."/>
            <person name="Luo F."/>
            <person name="Wang Y."/>
            <person name="Xia P."/>
            <person name="Barry K."/>
            <person name="Daum C."/>
            <person name="Lipzen A."/>
            <person name="Yoshinaga Y."/>
            <person name="Schmutz J."/>
            <person name="Saski C."/>
            <person name="Vermerris W."/>
            <person name="Kresovich S."/>
        </authorList>
    </citation>
    <scope>NUCLEOTIDE SEQUENCE</scope>
</reference>
<evidence type="ECO:0008006" key="3">
    <source>
        <dbReference type="Google" id="ProtNLM"/>
    </source>
</evidence>
<comment type="caution">
    <text evidence="1">The sequence shown here is derived from an EMBL/GenBank/DDBJ whole genome shotgun (WGS) entry which is preliminary data.</text>
</comment>
<protein>
    <recommendedName>
        <fullName evidence="3">F-box domain-containing protein</fullName>
    </recommendedName>
</protein>
<dbReference type="InterPro" id="IPR036047">
    <property type="entry name" value="F-box-like_dom_sf"/>
</dbReference>
<sequence>MASRALPVLPCIEAKEPERPPPALVSDVLEEIFLRVASPADLARASAACVSFHGVISNPSFLRRYRSVHPPLLVGFINRDGFHPVEATHPSAAIARGVARTVDISFLPHGPQGWCANDVRDGRVLVACWYRRRLREYCDLAVYDPLFRQFLLLPPMTDDLLASVGIDNETKNNYTGEASFIPCGGTEEDTSFSVICWMFSKTRLAVFIFSTKTSSAHWDAVKSISWADLGLPQEIKQCLNGPAGQCVYGCFYWKLYCRRELLKFDMDTFEFSKYELPPGHNHRSIVIVESGEGKVAMFSKLVGEGSVDYYTFMQNGADDQKSYKWHLKSTIPLSVHGPNFSIRGQAGGYVFLESIIEEQDKTYLEYFSLDIKSCNIERACRTSGRIISCPYFGYPPSMSPRRI</sequence>
<dbReference type="EMBL" id="CM027687">
    <property type="protein sequence ID" value="KAG0521712.1"/>
    <property type="molecule type" value="Genomic_DNA"/>
</dbReference>
<dbReference type="PANTHER" id="PTHR31264:SF3">
    <property type="entry name" value="OS07G0554100 PROTEIN"/>
    <property type="match status" value="1"/>
</dbReference>
<dbReference type="AlphaFoldDB" id="A0A921U7J0"/>
<organism evidence="1 2">
    <name type="scientific">Sorghum bicolor</name>
    <name type="common">Sorghum</name>
    <name type="synonym">Sorghum vulgare</name>
    <dbReference type="NCBI Taxonomy" id="4558"/>
    <lineage>
        <taxon>Eukaryota</taxon>
        <taxon>Viridiplantae</taxon>
        <taxon>Streptophyta</taxon>
        <taxon>Embryophyta</taxon>
        <taxon>Tracheophyta</taxon>
        <taxon>Spermatophyta</taxon>
        <taxon>Magnoliopsida</taxon>
        <taxon>Liliopsida</taxon>
        <taxon>Poales</taxon>
        <taxon>Poaceae</taxon>
        <taxon>PACMAD clade</taxon>
        <taxon>Panicoideae</taxon>
        <taxon>Andropogonodae</taxon>
        <taxon>Andropogoneae</taxon>
        <taxon>Sorghinae</taxon>
        <taxon>Sorghum</taxon>
    </lineage>
</organism>
<dbReference type="SUPFAM" id="SSF81383">
    <property type="entry name" value="F-box domain"/>
    <property type="match status" value="1"/>
</dbReference>
<dbReference type="Gramene" id="EES17382">
    <property type="protein sequence ID" value="EES17382"/>
    <property type="gene ID" value="SORBI_3008G167000"/>
</dbReference>
<gene>
    <name evidence="1" type="ORF">BDA96_08G184600</name>
</gene>
<dbReference type="PANTHER" id="PTHR31264">
    <property type="entry name" value="OS07G0554500 PROTEIN-RELATED"/>
    <property type="match status" value="1"/>
</dbReference>
<evidence type="ECO:0000313" key="1">
    <source>
        <dbReference type="EMBL" id="KAG0521712.1"/>
    </source>
</evidence>
<dbReference type="OMA" id="CNIERAC"/>